<dbReference type="OrthoDB" id="9770715at2"/>
<dbReference type="RefSeq" id="WP_133701261.1">
    <property type="nucleotide sequence ID" value="NZ_SNXS01000003.1"/>
</dbReference>
<proteinExistence type="predicted"/>
<evidence type="ECO:0000313" key="2">
    <source>
        <dbReference type="EMBL" id="TDP71488.1"/>
    </source>
</evidence>
<dbReference type="PANTHER" id="PTHR33525:SF3">
    <property type="entry name" value="RIBONUCLEASE Y"/>
    <property type="match status" value="1"/>
</dbReference>
<protein>
    <submittedName>
        <fullName evidence="2">HD-like signal output (HDOD) protein</fullName>
    </submittedName>
</protein>
<dbReference type="PROSITE" id="PS51833">
    <property type="entry name" value="HDOD"/>
    <property type="match status" value="1"/>
</dbReference>
<sequence length="275" mass="29826">MSAATRFIHDQNALPTMPEVASALLGSLDDERLSLDYLSRLIAQDPSLSAKVLRLANSTHYSPSHQVDKLSDAAAALGLQTLRNISMAACMSDAFPQVPGLDRKRFWHHSLATAGYAHMLARWLQLDGESAYLAGLMLRTGQLLMARDDPDQVADVEAHAQEPGSRSSLEMHRFGCTHADVTAELAALWHFPAGLIEAFKDASEPMDVRPFSLLAGVLRMAEILADALDAGQSPRKALQQAVPDLLQHLHLDLDWLEAKLAAAGDPVAGMDSLLH</sequence>
<reference evidence="2 3" key="1">
    <citation type="submission" date="2019-03" db="EMBL/GenBank/DDBJ databases">
        <title>Genomic Encyclopedia of Type Strains, Phase IV (KMG-IV): sequencing the most valuable type-strain genomes for metagenomic binning, comparative biology and taxonomic classification.</title>
        <authorList>
            <person name="Goeker M."/>
        </authorList>
    </citation>
    <scope>NUCLEOTIDE SEQUENCE [LARGE SCALE GENOMIC DNA]</scope>
    <source>
        <strain evidence="2 3">DSM 16998</strain>
    </source>
</reference>
<dbReference type="EMBL" id="SNXS01000003">
    <property type="protein sequence ID" value="TDP71488.1"/>
    <property type="molecule type" value="Genomic_DNA"/>
</dbReference>
<dbReference type="InterPro" id="IPR052340">
    <property type="entry name" value="RNase_Y/CdgJ"/>
</dbReference>
<dbReference type="Gene3D" id="1.10.3210.10">
    <property type="entry name" value="Hypothetical protein af1432"/>
    <property type="match status" value="1"/>
</dbReference>
<gene>
    <name evidence="2" type="ORF">DES47_103469</name>
</gene>
<organism evidence="2 3">
    <name type="scientific">Roseateles toxinivorans</name>
    <dbReference type="NCBI Taxonomy" id="270368"/>
    <lineage>
        <taxon>Bacteria</taxon>
        <taxon>Pseudomonadati</taxon>
        <taxon>Pseudomonadota</taxon>
        <taxon>Betaproteobacteria</taxon>
        <taxon>Burkholderiales</taxon>
        <taxon>Sphaerotilaceae</taxon>
        <taxon>Roseateles</taxon>
    </lineage>
</organism>
<dbReference type="Proteomes" id="UP000295361">
    <property type="component" value="Unassembled WGS sequence"/>
</dbReference>
<dbReference type="PANTHER" id="PTHR33525">
    <property type="match status" value="1"/>
</dbReference>
<dbReference type="SUPFAM" id="SSF109604">
    <property type="entry name" value="HD-domain/PDEase-like"/>
    <property type="match status" value="1"/>
</dbReference>
<evidence type="ECO:0000313" key="3">
    <source>
        <dbReference type="Proteomes" id="UP000295361"/>
    </source>
</evidence>
<accession>A0A4R6QPE2</accession>
<dbReference type="InterPro" id="IPR013976">
    <property type="entry name" value="HDOD"/>
</dbReference>
<name>A0A4R6QPE2_9BURK</name>
<feature type="domain" description="HDOD" evidence="1">
    <location>
        <begin position="14"/>
        <end position="205"/>
    </location>
</feature>
<comment type="caution">
    <text evidence="2">The sequence shown here is derived from an EMBL/GenBank/DDBJ whole genome shotgun (WGS) entry which is preliminary data.</text>
</comment>
<evidence type="ECO:0000259" key="1">
    <source>
        <dbReference type="PROSITE" id="PS51833"/>
    </source>
</evidence>
<dbReference type="Pfam" id="PF08668">
    <property type="entry name" value="HDOD"/>
    <property type="match status" value="1"/>
</dbReference>
<dbReference type="InParanoid" id="A0A4R6QPE2"/>
<keyword evidence="3" id="KW-1185">Reference proteome</keyword>
<dbReference type="AlphaFoldDB" id="A0A4R6QPE2"/>